<dbReference type="EMBL" id="BTRK01000004">
    <property type="protein sequence ID" value="GMR45444.1"/>
    <property type="molecule type" value="Genomic_DNA"/>
</dbReference>
<evidence type="ECO:0000259" key="2">
    <source>
        <dbReference type="PROSITE" id="PS00022"/>
    </source>
</evidence>
<sequence>MPLSSVFVCICSLPFAGLYCDWPLCRKLKKNMQVLIALTILCYTPFFVVLTMRMHQLVLQGMSSKWILSSGTQLATTCVLYFFEALNVFGFLFASNSEKASKIVQSPELAWMVDRGGSMMIFGDFGQPENIKYELMVMVVSMASHAPIIIAFSLHSISSLKEYRKSLISNRTLRMTNQMLEVFHSQMLFVTNPFQFSIVFIVKTSRYRKVS</sequence>
<evidence type="ECO:0000313" key="5">
    <source>
        <dbReference type="Proteomes" id="UP001328107"/>
    </source>
</evidence>
<keyword evidence="5" id="KW-1185">Reference proteome</keyword>
<dbReference type="PROSITE" id="PS00022">
    <property type="entry name" value="EGF_1"/>
    <property type="match status" value="1"/>
</dbReference>
<organism evidence="4 5">
    <name type="scientific">Pristionchus mayeri</name>
    <dbReference type="NCBI Taxonomy" id="1317129"/>
    <lineage>
        <taxon>Eukaryota</taxon>
        <taxon>Metazoa</taxon>
        <taxon>Ecdysozoa</taxon>
        <taxon>Nematoda</taxon>
        <taxon>Chromadorea</taxon>
        <taxon>Rhabditida</taxon>
        <taxon>Rhabditina</taxon>
        <taxon>Diplogasteromorpha</taxon>
        <taxon>Diplogasteroidea</taxon>
        <taxon>Neodiplogasteridae</taxon>
        <taxon>Pristionchus</taxon>
    </lineage>
</organism>
<keyword evidence="1" id="KW-0472">Membrane</keyword>
<evidence type="ECO:0000256" key="1">
    <source>
        <dbReference type="SAM" id="Phobius"/>
    </source>
</evidence>
<dbReference type="InterPro" id="IPR000742">
    <property type="entry name" value="EGF"/>
</dbReference>
<gene>
    <name evidence="4" type="ORF">PMAYCL1PPCAC_15639</name>
</gene>
<dbReference type="PANTHER" id="PTHR45830:SF15">
    <property type="entry name" value="SERPENTINE RECEPTOR, CLASS I"/>
    <property type="match status" value="1"/>
</dbReference>
<name>A0AAN5CJA7_9BILA</name>
<keyword evidence="1" id="KW-0812">Transmembrane</keyword>
<dbReference type="Proteomes" id="UP001328107">
    <property type="component" value="Unassembled WGS sequence"/>
</dbReference>
<protein>
    <recommendedName>
        <fullName evidence="2 3">EGF-like domain-containing protein</fullName>
    </recommendedName>
</protein>
<evidence type="ECO:0000313" key="4">
    <source>
        <dbReference type="EMBL" id="GMR45444.1"/>
    </source>
</evidence>
<dbReference type="PANTHER" id="PTHR45830">
    <property type="entry name" value="SERPENTINE RECEPTOR, CLASS I"/>
    <property type="match status" value="1"/>
</dbReference>
<feature type="transmembrane region" description="Helical" evidence="1">
    <location>
        <begin position="34"/>
        <end position="54"/>
    </location>
</feature>
<dbReference type="AlphaFoldDB" id="A0AAN5CJA7"/>
<accession>A0AAN5CJA7</accession>
<reference evidence="5" key="1">
    <citation type="submission" date="2022-10" db="EMBL/GenBank/DDBJ databases">
        <title>Genome assembly of Pristionchus species.</title>
        <authorList>
            <person name="Yoshida K."/>
            <person name="Sommer R.J."/>
        </authorList>
    </citation>
    <scope>NUCLEOTIDE SEQUENCE [LARGE SCALE GENOMIC DNA]</scope>
    <source>
        <strain evidence="5">RS5460</strain>
    </source>
</reference>
<evidence type="ECO:0000259" key="3">
    <source>
        <dbReference type="PROSITE" id="PS01186"/>
    </source>
</evidence>
<keyword evidence="1" id="KW-1133">Transmembrane helix</keyword>
<feature type="non-terminal residue" evidence="4">
    <location>
        <position position="211"/>
    </location>
</feature>
<comment type="caution">
    <text evidence="4">The sequence shown here is derived from an EMBL/GenBank/DDBJ whole genome shotgun (WGS) entry which is preliminary data.</text>
</comment>
<feature type="transmembrane region" description="Helical" evidence="1">
    <location>
        <begin position="135"/>
        <end position="157"/>
    </location>
</feature>
<dbReference type="PROSITE" id="PS01186">
    <property type="entry name" value="EGF_2"/>
    <property type="match status" value="1"/>
</dbReference>
<proteinExistence type="predicted"/>
<feature type="domain" description="EGF-like" evidence="2 3">
    <location>
        <begin position="9"/>
        <end position="20"/>
    </location>
</feature>
<feature type="transmembrane region" description="Helical" evidence="1">
    <location>
        <begin position="74"/>
        <end position="94"/>
    </location>
</feature>
<feature type="transmembrane region" description="Helical" evidence="1">
    <location>
        <begin position="183"/>
        <end position="202"/>
    </location>
</feature>